<dbReference type="InterPro" id="IPR023389">
    <property type="entry name" value="DOPA-like_sf"/>
</dbReference>
<sequence>MSQNQTQDTTTRPPLALFADTDGELLEGTPGLSEDFHFHFYFDDGSRELALEVREQLKREATFGFQLPPVRSTPVGPHRFPIWSLWVDRANFAAAALWMMQHHGQHSVLVHPNIDDGYKDHTEHAMWLGKPEALKLEVFRH</sequence>
<dbReference type="EMBL" id="CADCTC010000170">
    <property type="protein sequence ID" value="CAA9267194.1"/>
    <property type="molecule type" value="Genomic_DNA"/>
</dbReference>
<dbReference type="InterPro" id="IPR014980">
    <property type="entry name" value="DOPA_dioxygen"/>
</dbReference>
<dbReference type="Pfam" id="PF08883">
    <property type="entry name" value="DOPA_dioxygen"/>
    <property type="match status" value="1"/>
</dbReference>
<dbReference type="AlphaFoldDB" id="A0A6J4J2C7"/>
<gene>
    <name evidence="1" type="ORF">AVDCRST_MAG77-3713</name>
</gene>
<evidence type="ECO:0008006" key="2">
    <source>
        <dbReference type="Google" id="ProtNLM"/>
    </source>
</evidence>
<name>A0A6J4J2C7_9CHLR</name>
<accession>A0A6J4J2C7</accession>
<dbReference type="PANTHER" id="PTHR36423">
    <property type="entry name" value="AFR070WP"/>
    <property type="match status" value="1"/>
</dbReference>
<protein>
    <recommendedName>
        <fullName evidence="2">DOPA 4,5-dioxygenase</fullName>
    </recommendedName>
</protein>
<dbReference type="Gene3D" id="3.30.70.1240">
    <property type="entry name" value="DOPA-like domains"/>
    <property type="match status" value="1"/>
</dbReference>
<organism evidence="1">
    <name type="scientific">uncultured Chloroflexota bacterium</name>
    <dbReference type="NCBI Taxonomy" id="166587"/>
    <lineage>
        <taxon>Bacteria</taxon>
        <taxon>Bacillati</taxon>
        <taxon>Chloroflexota</taxon>
        <taxon>environmental samples</taxon>
    </lineage>
</organism>
<evidence type="ECO:0000313" key="1">
    <source>
        <dbReference type="EMBL" id="CAA9267194.1"/>
    </source>
</evidence>
<dbReference type="PANTHER" id="PTHR36423:SF2">
    <property type="entry name" value="AFR070WP"/>
    <property type="match status" value="1"/>
</dbReference>
<dbReference type="SUPFAM" id="SSF143410">
    <property type="entry name" value="DOPA-like"/>
    <property type="match status" value="1"/>
</dbReference>
<proteinExistence type="predicted"/>
<reference evidence="1" key="1">
    <citation type="submission" date="2020-02" db="EMBL/GenBank/DDBJ databases">
        <authorList>
            <person name="Meier V. D."/>
        </authorList>
    </citation>
    <scope>NUCLEOTIDE SEQUENCE</scope>
    <source>
        <strain evidence="1">AVDCRST_MAG77</strain>
    </source>
</reference>